<dbReference type="AlphaFoldDB" id="A0A6A6PPT2"/>
<proteinExistence type="predicted"/>
<feature type="compositionally biased region" description="Low complexity" evidence="2">
    <location>
        <begin position="316"/>
        <end position="327"/>
    </location>
</feature>
<feature type="compositionally biased region" description="Polar residues" evidence="2">
    <location>
        <begin position="393"/>
        <end position="408"/>
    </location>
</feature>
<feature type="region of interest" description="Disordered" evidence="2">
    <location>
        <begin position="497"/>
        <end position="534"/>
    </location>
</feature>
<feature type="compositionally biased region" description="Polar residues" evidence="2">
    <location>
        <begin position="352"/>
        <end position="361"/>
    </location>
</feature>
<reference evidence="4" key="1">
    <citation type="journal article" date="2020" name="Stud. Mycol.">
        <title>101 Dothideomycetes genomes: a test case for predicting lifestyles and emergence of pathogens.</title>
        <authorList>
            <person name="Haridas S."/>
            <person name="Albert R."/>
            <person name="Binder M."/>
            <person name="Bloem J."/>
            <person name="Labutti K."/>
            <person name="Salamov A."/>
            <person name="Andreopoulos B."/>
            <person name="Baker S."/>
            <person name="Barry K."/>
            <person name="Bills G."/>
            <person name="Bluhm B."/>
            <person name="Cannon C."/>
            <person name="Castanera R."/>
            <person name="Culley D."/>
            <person name="Daum C."/>
            <person name="Ezra D."/>
            <person name="Gonzalez J."/>
            <person name="Henrissat B."/>
            <person name="Kuo A."/>
            <person name="Liang C."/>
            <person name="Lipzen A."/>
            <person name="Lutzoni F."/>
            <person name="Magnuson J."/>
            <person name="Mondo S."/>
            <person name="Nolan M."/>
            <person name="Ohm R."/>
            <person name="Pangilinan J."/>
            <person name="Park H.-J."/>
            <person name="Ramirez L."/>
            <person name="Alfaro M."/>
            <person name="Sun H."/>
            <person name="Tritt A."/>
            <person name="Yoshinaga Y."/>
            <person name="Zwiers L.-H."/>
            <person name="Turgeon B."/>
            <person name="Goodwin S."/>
            <person name="Spatafora J."/>
            <person name="Crous P."/>
            <person name="Grigoriev I."/>
        </authorList>
    </citation>
    <scope>NUCLEOTIDE SEQUENCE</scope>
    <source>
        <strain evidence="4">CBS 113389</strain>
    </source>
</reference>
<feature type="region of interest" description="Disordered" evidence="2">
    <location>
        <begin position="132"/>
        <end position="435"/>
    </location>
</feature>
<dbReference type="PROSITE" id="PS50013">
    <property type="entry name" value="CHROMO_2"/>
    <property type="match status" value="2"/>
</dbReference>
<feature type="domain" description="Chromo" evidence="3">
    <location>
        <begin position="437"/>
        <end position="504"/>
    </location>
</feature>
<dbReference type="EMBL" id="MU001637">
    <property type="protein sequence ID" value="KAF2481634.1"/>
    <property type="molecule type" value="Genomic_DNA"/>
</dbReference>
<evidence type="ECO:0000259" key="3">
    <source>
        <dbReference type="PROSITE" id="PS50013"/>
    </source>
</evidence>
<dbReference type="InterPro" id="IPR000953">
    <property type="entry name" value="Chromo/chromo_shadow_dom"/>
</dbReference>
<evidence type="ECO:0000313" key="5">
    <source>
        <dbReference type="Proteomes" id="UP000799767"/>
    </source>
</evidence>
<name>A0A6A6PPT2_9PEZI</name>
<dbReference type="SUPFAM" id="SSF54160">
    <property type="entry name" value="Chromo domain-like"/>
    <property type="match status" value="2"/>
</dbReference>
<evidence type="ECO:0000256" key="1">
    <source>
        <dbReference type="ARBA" id="ARBA00011353"/>
    </source>
</evidence>
<dbReference type="SMART" id="SM00298">
    <property type="entry name" value="CHROMO"/>
    <property type="match status" value="2"/>
</dbReference>
<keyword evidence="5" id="KW-1185">Reference proteome</keyword>
<feature type="compositionally biased region" description="Acidic residues" evidence="2">
    <location>
        <begin position="516"/>
        <end position="534"/>
    </location>
</feature>
<dbReference type="RefSeq" id="XP_033588204.1">
    <property type="nucleotide sequence ID" value="XM_033738120.1"/>
</dbReference>
<protein>
    <recommendedName>
        <fullName evidence="3">Chromo domain-containing protein</fullName>
    </recommendedName>
</protein>
<feature type="domain" description="Chromo" evidence="3">
    <location>
        <begin position="537"/>
        <end position="598"/>
    </location>
</feature>
<sequence>MAMAIPVITRSPPGGTPIKPPPTKQYNPRQTRSYAPGPLPTKLSSTAPRNARITARIISPLTGAVHYDLSIGDVPLPDVTVEEILDYVSPLELEAWEHAQFEEERGVLAAYEAAREEERAALADERRERAKLRGVGGWEEVSSSDGEEGTGSEGENGQPEAEVGKHGRARPTYTHLFKVPEIQRRRRVRSSTEEDEGRRVTSTVEDERVVRSSESVPGVPEKRRRRKRDKITGELLPLSPRGEQPQQQLAPKVKRPRRRRHPITRELMPLGWRYDPTTNDQTRNNDESDDDHVSPNSFQHLRISPTAKRPRLDMESSMSRSISPAPSKIKIAERVAVPTPSKVSPAKALSKPDSTPRSNLPASVKPTPRLSQPVPVIDMTSSPEPEPEIRVAQTKSPRPTHTSPQKARTSLIHPTAPLSSSSSSASEDSDDNDEDEWVVESILSHQYSDPRTHPASAGTKPIMLYQTKWVGSEEVTWEPLDSFGDWGVVTEYRRKAGLRPEPSDDEHEQGAPQIEGNDDNDNDDNEEEDDEADGDEFEIEAIHAHHLSDPRTHPVELGKMPVMLYEVKWKGWEETTWEPVGSFVDARILGEYHRRVGL</sequence>
<feature type="compositionally biased region" description="Basic residues" evidence="2">
    <location>
        <begin position="252"/>
        <end position="262"/>
    </location>
</feature>
<organism evidence="4 5">
    <name type="scientific">Neohortaea acidophila</name>
    <dbReference type="NCBI Taxonomy" id="245834"/>
    <lineage>
        <taxon>Eukaryota</taxon>
        <taxon>Fungi</taxon>
        <taxon>Dikarya</taxon>
        <taxon>Ascomycota</taxon>
        <taxon>Pezizomycotina</taxon>
        <taxon>Dothideomycetes</taxon>
        <taxon>Dothideomycetidae</taxon>
        <taxon>Mycosphaerellales</taxon>
        <taxon>Teratosphaeriaceae</taxon>
        <taxon>Neohortaea</taxon>
    </lineage>
</organism>
<gene>
    <name evidence="4" type="ORF">BDY17DRAFT_346920</name>
</gene>
<dbReference type="GO" id="GO:0006338">
    <property type="term" value="P:chromatin remodeling"/>
    <property type="evidence" value="ECO:0007669"/>
    <property type="project" value="UniProtKB-ARBA"/>
</dbReference>
<dbReference type="InterPro" id="IPR016197">
    <property type="entry name" value="Chromo-like_dom_sf"/>
</dbReference>
<evidence type="ECO:0000256" key="2">
    <source>
        <dbReference type="SAM" id="MobiDB-lite"/>
    </source>
</evidence>
<feature type="compositionally biased region" description="Pro residues" evidence="2">
    <location>
        <begin position="14"/>
        <end position="23"/>
    </location>
</feature>
<feature type="compositionally biased region" description="Basic and acidic residues" evidence="2">
    <location>
        <begin position="190"/>
        <end position="211"/>
    </location>
</feature>
<accession>A0A6A6PPT2</accession>
<feature type="region of interest" description="Disordered" evidence="2">
    <location>
        <begin position="1"/>
        <end position="47"/>
    </location>
</feature>
<dbReference type="OrthoDB" id="1918685at2759"/>
<dbReference type="GeneID" id="54479122"/>
<dbReference type="Gene3D" id="2.40.50.40">
    <property type="match status" value="2"/>
</dbReference>
<comment type="subunit">
    <text evidence="1">Component of the NuA4 histone acetyltransferase complex.</text>
</comment>
<evidence type="ECO:0000313" key="4">
    <source>
        <dbReference type="EMBL" id="KAF2481634.1"/>
    </source>
</evidence>
<dbReference type="Proteomes" id="UP000799767">
    <property type="component" value="Unassembled WGS sequence"/>
</dbReference>